<keyword evidence="3" id="KW-0732">Signal</keyword>
<dbReference type="PANTHER" id="PTHR40622">
    <property type="match status" value="1"/>
</dbReference>
<protein>
    <recommendedName>
        <fullName evidence="4">DUF7728 domain-containing protein</fullName>
    </recommendedName>
</protein>
<dbReference type="Proteomes" id="UP000799436">
    <property type="component" value="Unassembled WGS sequence"/>
</dbReference>
<feature type="region of interest" description="Disordered" evidence="1">
    <location>
        <begin position="279"/>
        <end position="313"/>
    </location>
</feature>
<evidence type="ECO:0000259" key="4">
    <source>
        <dbReference type="Pfam" id="PF24854"/>
    </source>
</evidence>
<dbReference type="AlphaFoldDB" id="A0A6G1L7F5"/>
<evidence type="ECO:0000313" key="5">
    <source>
        <dbReference type="EMBL" id="KAF2768358.1"/>
    </source>
</evidence>
<feature type="compositionally biased region" description="Basic and acidic residues" evidence="1">
    <location>
        <begin position="217"/>
        <end position="229"/>
    </location>
</feature>
<feature type="transmembrane region" description="Helical" evidence="2">
    <location>
        <begin position="382"/>
        <end position="415"/>
    </location>
</feature>
<sequence>MLGRTVGILCAACAGAGALIIPPGIASNRDVPDLSVTVIDPKRSTLTVPCGGCAFPMGKAGEAVAEEAEEDAVWIQGGANSLLMDFEVSEDGKALHLNGEPIYPVFSETGESIVDQKTIHVKQVPSNEGLVDIKNGNTRSADLEVTAYGLRQEATETLSSNGDRVVPLTFEIMALNNEFMHIDDVVVTLLQTSDGEFLILDTGVKISSTEGLPPPHFFKDGPPRPHHDGPEDEDDHSPPRPHGPPHHFKQGNDKECNLLPAPLCRLKHMMEEKIDMAMGVRPHGPRPHGGRKGGCKGHMGGAKGKDGKHLPGHIKGGRPPFLEDSEHAEFKHAEFQGDMEGKEPGRPHHGRPHHGRPHGEHNHHHHGLFPGHHFVHAFLKGLVAVLIPVVAGVTVGMTVSLVGLVVGRIIGFIWIQLARGGRRGSASVTLRGEPVIEEGERKAMLVEMDAEEALPVYEDATAYVEAVEKNGQ</sequence>
<feature type="region of interest" description="Disordered" evidence="1">
    <location>
        <begin position="338"/>
        <end position="367"/>
    </location>
</feature>
<dbReference type="InterPro" id="IPR056145">
    <property type="entry name" value="DUF7728"/>
</dbReference>
<evidence type="ECO:0000256" key="2">
    <source>
        <dbReference type="SAM" id="Phobius"/>
    </source>
</evidence>
<evidence type="ECO:0000313" key="6">
    <source>
        <dbReference type="Proteomes" id="UP000799436"/>
    </source>
</evidence>
<dbReference type="PANTHER" id="PTHR40622:SF1">
    <property type="match status" value="1"/>
</dbReference>
<accession>A0A6G1L7F5</accession>
<organism evidence="5 6">
    <name type="scientific">Teratosphaeria nubilosa</name>
    <dbReference type="NCBI Taxonomy" id="161662"/>
    <lineage>
        <taxon>Eukaryota</taxon>
        <taxon>Fungi</taxon>
        <taxon>Dikarya</taxon>
        <taxon>Ascomycota</taxon>
        <taxon>Pezizomycotina</taxon>
        <taxon>Dothideomycetes</taxon>
        <taxon>Dothideomycetidae</taxon>
        <taxon>Mycosphaerellales</taxon>
        <taxon>Teratosphaeriaceae</taxon>
        <taxon>Teratosphaeria</taxon>
    </lineage>
</organism>
<feature type="region of interest" description="Disordered" evidence="1">
    <location>
        <begin position="209"/>
        <end position="254"/>
    </location>
</feature>
<feature type="signal peptide" evidence="3">
    <location>
        <begin position="1"/>
        <end position="18"/>
    </location>
</feature>
<reference evidence="5" key="1">
    <citation type="journal article" date="2020" name="Stud. Mycol.">
        <title>101 Dothideomycetes genomes: a test case for predicting lifestyles and emergence of pathogens.</title>
        <authorList>
            <person name="Haridas S."/>
            <person name="Albert R."/>
            <person name="Binder M."/>
            <person name="Bloem J."/>
            <person name="Labutti K."/>
            <person name="Salamov A."/>
            <person name="Andreopoulos B."/>
            <person name="Baker S."/>
            <person name="Barry K."/>
            <person name="Bills G."/>
            <person name="Bluhm B."/>
            <person name="Cannon C."/>
            <person name="Castanera R."/>
            <person name="Culley D."/>
            <person name="Daum C."/>
            <person name="Ezra D."/>
            <person name="Gonzalez J."/>
            <person name="Henrissat B."/>
            <person name="Kuo A."/>
            <person name="Liang C."/>
            <person name="Lipzen A."/>
            <person name="Lutzoni F."/>
            <person name="Magnuson J."/>
            <person name="Mondo S."/>
            <person name="Nolan M."/>
            <person name="Ohm R."/>
            <person name="Pangilinan J."/>
            <person name="Park H.-J."/>
            <person name="Ramirez L."/>
            <person name="Alfaro M."/>
            <person name="Sun H."/>
            <person name="Tritt A."/>
            <person name="Yoshinaga Y."/>
            <person name="Zwiers L.-H."/>
            <person name="Turgeon B."/>
            <person name="Goodwin S."/>
            <person name="Spatafora J."/>
            <person name="Crous P."/>
            <person name="Grigoriev I."/>
        </authorList>
    </citation>
    <scope>NUCLEOTIDE SEQUENCE</scope>
    <source>
        <strain evidence="5">CBS 116005</strain>
    </source>
</reference>
<gene>
    <name evidence="5" type="ORF">EJ03DRAFT_328388</name>
</gene>
<evidence type="ECO:0000256" key="1">
    <source>
        <dbReference type="SAM" id="MobiDB-lite"/>
    </source>
</evidence>
<feature type="compositionally biased region" description="Basic residues" evidence="1">
    <location>
        <begin position="347"/>
        <end position="367"/>
    </location>
</feature>
<dbReference type="EMBL" id="ML995845">
    <property type="protein sequence ID" value="KAF2768358.1"/>
    <property type="molecule type" value="Genomic_DNA"/>
</dbReference>
<keyword evidence="2" id="KW-1133">Transmembrane helix</keyword>
<proteinExistence type="predicted"/>
<feature type="chain" id="PRO_5026311050" description="DUF7728 domain-containing protein" evidence="3">
    <location>
        <begin position="19"/>
        <end position="472"/>
    </location>
</feature>
<dbReference type="Pfam" id="PF24854">
    <property type="entry name" value="DUF7728"/>
    <property type="match status" value="1"/>
</dbReference>
<keyword evidence="2" id="KW-0812">Transmembrane</keyword>
<feature type="compositionally biased region" description="Basic residues" evidence="1">
    <location>
        <begin position="283"/>
        <end position="295"/>
    </location>
</feature>
<keyword evidence="6" id="KW-1185">Reference proteome</keyword>
<keyword evidence="2" id="KW-0472">Membrane</keyword>
<feature type="domain" description="DUF7728" evidence="4">
    <location>
        <begin position="44"/>
        <end position="202"/>
    </location>
</feature>
<dbReference type="OrthoDB" id="5409353at2759"/>
<name>A0A6G1L7F5_9PEZI</name>
<evidence type="ECO:0000256" key="3">
    <source>
        <dbReference type="SAM" id="SignalP"/>
    </source>
</evidence>